<keyword evidence="1" id="KW-0732">Signal</keyword>
<reference evidence="3" key="1">
    <citation type="submission" date="2016-10" db="EMBL/GenBank/DDBJ databases">
        <authorList>
            <person name="Varghese N."/>
            <person name="Submissions S."/>
        </authorList>
    </citation>
    <scope>NUCLEOTIDE SEQUENCE [LARGE SCALE GENOMIC DNA]</scope>
    <source>
        <strain evidence="3">930I</strain>
    </source>
</reference>
<organism evidence="2 3">
    <name type="scientific">Roseospirillum parvum</name>
    <dbReference type="NCBI Taxonomy" id="83401"/>
    <lineage>
        <taxon>Bacteria</taxon>
        <taxon>Pseudomonadati</taxon>
        <taxon>Pseudomonadota</taxon>
        <taxon>Alphaproteobacteria</taxon>
        <taxon>Rhodospirillales</taxon>
        <taxon>Rhodospirillaceae</taxon>
        <taxon>Roseospirillum</taxon>
    </lineage>
</organism>
<evidence type="ECO:0000313" key="3">
    <source>
        <dbReference type="Proteomes" id="UP000217076"/>
    </source>
</evidence>
<feature type="chain" id="PRO_5011455319" evidence="1">
    <location>
        <begin position="22"/>
        <end position="396"/>
    </location>
</feature>
<gene>
    <name evidence="2" type="ORF">SAMN05421742_101517</name>
</gene>
<keyword evidence="3" id="KW-1185">Reference proteome</keyword>
<proteinExistence type="predicted"/>
<protein>
    <submittedName>
        <fullName evidence="2">Uncharacterized protein</fullName>
    </submittedName>
</protein>
<dbReference type="PROSITE" id="PS51257">
    <property type="entry name" value="PROKAR_LIPOPROTEIN"/>
    <property type="match status" value="1"/>
</dbReference>
<evidence type="ECO:0000256" key="1">
    <source>
        <dbReference type="SAM" id="SignalP"/>
    </source>
</evidence>
<dbReference type="RefSeq" id="WP_092614908.1">
    <property type="nucleotide sequence ID" value="NZ_FNCV01000001.1"/>
</dbReference>
<name>A0A1G7V2F7_9PROT</name>
<dbReference type="EMBL" id="FNCV01000001">
    <property type="protein sequence ID" value="SDG54002.1"/>
    <property type="molecule type" value="Genomic_DNA"/>
</dbReference>
<evidence type="ECO:0000313" key="2">
    <source>
        <dbReference type="EMBL" id="SDG54002.1"/>
    </source>
</evidence>
<dbReference type="AlphaFoldDB" id="A0A1G7V2F7"/>
<sequence length="396" mass="43505">MRTKPLLVPVLALLAALTAGCEKTYLYHPPRVAPPLPVGADDVELARCPYPACRLTRGRDGAYYLWDSRTHHILQDQRSSRLELAEFRRAMAPVLRIDPDSRRVTDRLDLTAGRPSIAAIKAHHQSLGLGSATLAGAERSRTTYRTDTGDLAGSTNRCLPWRAHTDPRGAADGVRLPGGTYRLAEAARVMDCVALAEGAWVLVKRPGMINLQVAVPDGGRVRLGRTLWSVKVPEETIPPSFLDALSPAVAQGSDSYYVHRGILNSFADQGFVQLAVNVLDVRDRDQPRVWTMPALQRLDAYSTGHGAYVLLDLAGRVILQASDMGLPPVGRGFAWTPNLNLALLTRRGNALTYESVVLDPRTGRVEDFVGHYVLSTRDSLIVHDGTHRVFYRMPLD</sequence>
<accession>A0A1G7V2F7</accession>
<feature type="signal peptide" evidence="1">
    <location>
        <begin position="1"/>
        <end position="21"/>
    </location>
</feature>
<dbReference type="Proteomes" id="UP000217076">
    <property type="component" value="Unassembled WGS sequence"/>
</dbReference>